<dbReference type="PANTHER" id="PTHR31234:SF54">
    <property type="entry name" value="LATE EMBRYOGENESIS ABUNDANT PROTEIN LEA-2 SUBGROUP DOMAIN-CONTAINING PROTEIN"/>
    <property type="match status" value="1"/>
</dbReference>
<evidence type="ECO:0000256" key="1">
    <source>
        <dbReference type="ARBA" id="ARBA00004370"/>
    </source>
</evidence>
<accession>A0AA88AAB5</accession>
<reference evidence="3" key="1">
    <citation type="submission" date="2023-07" db="EMBL/GenBank/DDBJ databases">
        <title>draft genome sequence of fig (Ficus carica).</title>
        <authorList>
            <person name="Takahashi T."/>
            <person name="Nishimura K."/>
        </authorList>
    </citation>
    <scope>NUCLEOTIDE SEQUENCE</scope>
</reference>
<dbReference type="PANTHER" id="PTHR31234">
    <property type="entry name" value="LATE EMBRYOGENESIS ABUNDANT (LEA) HYDROXYPROLINE-RICH GLYCOPROTEIN FAMILY"/>
    <property type="match status" value="1"/>
</dbReference>
<dbReference type="GO" id="GO:0098542">
    <property type="term" value="P:defense response to other organism"/>
    <property type="evidence" value="ECO:0007669"/>
    <property type="project" value="InterPro"/>
</dbReference>
<keyword evidence="4" id="KW-1185">Reference proteome</keyword>
<name>A0AA88AAB5_FICCA</name>
<comment type="subcellular location">
    <subcellularLocation>
        <location evidence="1">Membrane</location>
    </subcellularLocation>
</comment>
<dbReference type="EMBL" id="BTGU01000006">
    <property type="protein sequence ID" value="GMN36771.1"/>
    <property type="molecule type" value="Genomic_DNA"/>
</dbReference>
<protein>
    <recommendedName>
        <fullName evidence="5">Late embryogenesis abundant protein LEA-2 subgroup domain-containing protein</fullName>
    </recommendedName>
</protein>
<comment type="caution">
    <text evidence="3">The sequence shown here is derived from an EMBL/GenBank/DDBJ whole genome shotgun (WGS) entry which is preliminary data.</text>
</comment>
<sequence length="209" mass="23204">MLASAINYRTLNAAQYIGPGVVSYLGPKSPVFALQTVTLDLYELNSYLGSTLFVSSVITLTLNAHNPNKLGIRYSPARLHLYFEGLPIGTIRVPGFLQPAHSYNMTVPTRVLFQCVNVSHVVAEASRSSRDEYTKSVIQMKILGDIKAQLLAFHVTLLKIKVSLECDINIDAQQLTERNEIYSLVQDHMASIPTDSQTIFRKCALAFNI</sequence>
<proteinExistence type="predicted"/>
<evidence type="ECO:0008006" key="5">
    <source>
        <dbReference type="Google" id="ProtNLM"/>
    </source>
</evidence>
<dbReference type="Proteomes" id="UP001187192">
    <property type="component" value="Unassembled WGS sequence"/>
</dbReference>
<gene>
    <name evidence="3" type="ORF">TIFTF001_006293</name>
</gene>
<dbReference type="GO" id="GO:0005886">
    <property type="term" value="C:plasma membrane"/>
    <property type="evidence" value="ECO:0007669"/>
    <property type="project" value="TreeGrafter"/>
</dbReference>
<evidence type="ECO:0000313" key="4">
    <source>
        <dbReference type="Proteomes" id="UP001187192"/>
    </source>
</evidence>
<evidence type="ECO:0000313" key="3">
    <source>
        <dbReference type="EMBL" id="GMN36771.1"/>
    </source>
</evidence>
<evidence type="ECO:0000256" key="2">
    <source>
        <dbReference type="ARBA" id="ARBA00023136"/>
    </source>
</evidence>
<dbReference type="AlphaFoldDB" id="A0AA88AAB5"/>
<organism evidence="3 4">
    <name type="scientific">Ficus carica</name>
    <name type="common">Common fig</name>
    <dbReference type="NCBI Taxonomy" id="3494"/>
    <lineage>
        <taxon>Eukaryota</taxon>
        <taxon>Viridiplantae</taxon>
        <taxon>Streptophyta</taxon>
        <taxon>Embryophyta</taxon>
        <taxon>Tracheophyta</taxon>
        <taxon>Spermatophyta</taxon>
        <taxon>Magnoliopsida</taxon>
        <taxon>eudicotyledons</taxon>
        <taxon>Gunneridae</taxon>
        <taxon>Pentapetalae</taxon>
        <taxon>rosids</taxon>
        <taxon>fabids</taxon>
        <taxon>Rosales</taxon>
        <taxon>Moraceae</taxon>
        <taxon>Ficeae</taxon>
        <taxon>Ficus</taxon>
    </lineage>
</organism>
<keyword evidence="2" id="KW-0472">Membrane</keyword>
<dbReference type="InterPro" id="IPR044839">
    <property type="entry name" value="NDR1-like"/>
</dbReference>